<dbReference type="EMBL" id="ADBJ01000004">
    <property type="protein sequence ID" value="EFA85902.1"/>
    <property type="molecule type" value="Genomic_DNA"/>
</dbReference>
<name>D3AY75_HETP5</name>
<dbReference type="AlphaFoldDB" id="D3AY75"/>
<protein>
    <recommendedName>
        <fullName evidence="3">COI1 F-box domain-containing protein</fullName>
    </recommendedName>
</protein>
<accession>D3AY75</accession>
<dbReference type="InParanoid" id="D3AY75"/>
<dbReference type="PANTHER" id="PTHR32134">
    <property type="entry name" value="FNIP REPEAT-CONTAINING PROTEIN"/>
    <property type="match status" value="1"/>
</dbReference>
<dbReference type="GeneID" id="31356664"/>
<evidence type="ECO:0000313" key="2">
    <source>
        <dbReference type="Proteomes" id="UP000001396"/>
    </source>
</evidence>
<sequence>MFLQKKNSKEYIYNVTYIVCKRWFNERHRILYFNTDHHSTIIDEILSSCFEYKVCQKIYKQIVMNLDPNNNNKFVNLSQLLVSKIVHCLDDHLDKIVFTLVCKRWFNERHRILYFNTDHHLRIIDERYKPFIHLNSYKSTIIDQINRKNNCNAIYSCVSQRHHDYLINPEKLDDIDIDRYKSLNIDELTIGVVPDNLDEVKKLYQLVSDINIPKLTRVPTYRLLPENVRSISFYDQFDVQLEPGCFPPNLEKIIFSNNFNQPIRAGVLPNGLIKLVFQESFDQPIEPGVLPASLKVLRLVKTGTLYNHTFIVGSLPPNLKELELGGNDSPIDNGVLPLSLQTLRNVPLSWMPAIKSLTNLKTLSFYEFKYEDDDDEQLEEVVQVVGQLDLSCLPPSLTSLTVFGDAKLINVLPTSTRYLDLDGCEYDINSIFKDRSQYQLDYLKLNISRASSLRGLNIKHLEIDMQPEIEKEVEEGTEAKSNAGLPSLDIPLSVETLSIHLNKKIELKQQIPSSVKKLIVYGDIDGIKDLQHNNDMSIQELVVNFNVSRFDRRRQSNAIPEINYPSNTLFILSCLGDEKIFIRMIDDLHYLVFSQTPIMTAIVHQSQLQKYLLNTIGKYQRFREPTFAFSALRRDFNVPFL</sequence>
<dbReference type="Gene3D" id="3.80.10.10">
    <property type="entry name" value="Ribonuclease Inhibitor"/>
    <property type="match status" value="1"/>
</dbReference>
<dbReference type="PANTHER" id="PTHR32134:SF92">
    <property type="entry name" value="FNIP REPEAT-CONTAINING PROTEIN"/>
    <property type="match status" value="1"/>
</dbReference>
<dbReference type="Pfam" id="PF05725">
    <property type="entry name" value="FNIP"/>
    <property type="match status" value="3"/>
</dbReference>
<dbReference type="InterPro" id="IPR051251">
    <property type="entry name" value="STK_FNIP-Repeat"/>
</dbReference>
<gene>
    <name evidence="1" type="ORF">PPL_01134</name>
</gene>
<dbReference type="FunCoup" id="D3AY75">
    <property type="interactions" value="2"/>
</dbReference>
<evidence type="ECO:0000313" key="1">
    <source>
        <dbReference type="EMBL" id="EFA85902.1"/>
    </source>
</evidence>
<dbReference type="Proteomes" id="UP000001396">
    <property type="component" value="Unassembled WGS sequence"/>
</dbReference>
<comment type="caution">
    <text evidence="1">The sequence shown here is derived from an EMBL/GenBank/DDBJ whole genome shotgun (WGS) entry which is preliminary data.</text>
</comment>
<keyword evidence="2" id="KW-1185">Reference proteome</keyword>
<dbReference type="InterPro" id="IPR032675">
    <property type="entry name" value="LRR_dom_sf"/>
</dbReference>
<reference evidence="1 2" key="1">
    <citation type="journal article" date="2011" name="Genome Res.">
        <title>Phylogeny-wide analysis of social amoeba genomes highlights ancient origins for complex intercellular communication.</title>
        <authorList>
            <person name="Heidel A.J."/>
            <person name="Lawal H.M."/>
            <person name="Felder M."/>
            <person name="Schilde C."/>
            <person name="Helps N.R."/>
            <person name="Tunggal B."/>
            <person name="Rivero F."/>
            <person name="John U."/>
            <person name="Schleicher M."/>
            <person name="Eichinger L."/>
            <person name="Platzer M."/>
            <person name="Noegel A.A."/>
            <person name="Schaap P."/>
            <person name="Gloeckner G."/>
        </authorList>
    </citation>
    <scope>NUCLEOTIDE SEQUENCE [LARGE SCALE GENOMIC DNA]</scope>
    <source>
        <strain evidence="2">ATCC 26659 / Pp 5 / PN500</strain>
    </source>
</reference>
<proteinExistence type="predicted"/>
<organism evidence="1 2">
    <name type="scientific">Heterostelium pallidum (strain ATCC 26659 / Pp 5 / PN500)</name>
    <name type="common">Cellular slime mold</name>
    <name type="synonym">Polysphondylium pallidum</name>
    <dbReference type="NCBI Taxonomy" id="670386"/>
    <lineage>
        <taxon>Eukaryota</taxon>
        <taxon>Amoebozoa</taxon>
        <taxon>Evosea</taxon>
        <taxon>Eumycetozoa</taxon>
        <taxon>Dictyostelia</taxon>
        <taxon>Acytosteliales</taxon>
        <taxon>Acytosteliaceae</taxon>
        <taxon>Heterostelium</taxon>
    </lineage>
</organism>
<dbReference type="InterPro" id="IPR008615">
    <property type="entry name" value="FNIP"/>
</dbReference>
<evidence type="ECO:0008006" key="3">
    <source>
        <dbReference type="Google" id="ProtNLM"/>
    </source>
</evidence>
<dbReference type="RefSeq" id="XP_020438008.1">
    <property type="nucleotide sequence ID" value="XM_020572150.1"/>
</dbReference>
<dbReference type="SUPFAM" id="SSF52058">
    <property type="entry name" value="L domain-like"/>
    <property type="match status" value="1"/>
</dbReference>